<accession>A0ABN1LXP3</accession>
<feature type="compositionally biased region" description="Basic and acidic residues" evidence="2">
    <location>
        <begin position="128"/>
        <end position="137"/>
    </location>
</feature>
<dbReference type="InterPro" id="IPR050190">
    <property type="entry name" value="UPF0213_domain"/>
</dbReference>
<gene>
    <name evidence="4" type="ORF">GCM10009115_05350</name>
</gene>
<evidence type="ECO:0000313" key="5">
    <source>
        <dbReference type="Proteomes" id="UP001500738"/>
    </source>
</evidence>
<feature type="region of interest" description="Disordered" evidence="2">
    <location>
        <begin position="88"/>
        <end position="137"/>
    </location>
</feature>
<dbReference type="RefSeq" id="WP_215352884.1">
    <property type="nucleotide sequence ID" value="NZ_BAAAFE010000003.1"/>
</dbReference>
<dbReference type="CDD" id="cd10456">
    <property type="entry name" value="GIY-YIG_UPF0213"/>
    <property type="match status" value="1"/>
</dbReference>
<evidence type="ECO:0000313" key="4">
    <source>
        <dbReference type="EMBL" id="GAA0861691.1"/>
    </source>
</evidence>
<comment type="caution">
    <text evidence="4">The sequence shown here is derived from an EMBL/GenBank/DDBJ whole genome shotgun (WGS) entry which is preliminary data.</text>
</comment>
<organism evidence="4 5">
    <name type="scientific">Sphingopyxis soli</name>
    <dbReference type="NCBI Taxonomy" id="592051"/>
    <lineage>
        <taxon>Bacteria</taxon>
        <taxon>Pseudomonadati</taxon>
        <taxon>Pseudomonadota</taxon>
        <taxon>Alphaproteobacteria</taxon>
        <taxon>Sphingomonadales</taxon>
        <taxon>Sphingomonadaceae</taxon>
        <taxon>Sphingopyxis</taxon>
    </lineage>
</organism>
<dbReference type="EMBL" id="BAAAFE010000003">
    <property type="protein sequence ID" value="GAA0861691.1"/>
    <property type="molecule type" value="Genomic_DNA"/>
</dbReference>
<dbReference type="InterPro" id="IPR000305">
    <property type="entry name" value="GIY-YIG_endonuc"/>
</dbReference>
<dbReference type="PANTHER" id="PTHR34477:SF1">
    <property type="entry name" value="UPF0213 PROTEIN YHBQ"/>
    <property type="match status" value="1"/>
</dbReference>
<dbReference type="SUPFAM" id="SSF82771">
    <property type="entry name" value="GIY-YIG endonuclease"/>
    <property type="match status" value="1"/>
</dbReference>
<evidence type="ECO:0000259" key="3">
    <source>
        <dbReference type="PROSITE" id="PS50164"/>
    </source>
</evidence>
<dbReference type="PANTHER" id="PTHR34477">
    <property type="entry name" value="UPF0213 PROTEIN YHBQ"/>
    <property type="match status" value="1"/>
</dbReference>
<feature type="domain" description="GIY-YIG" evidence="3">
    <location>
        <begin position="1"/>
        <end position="76"/>
    </location>
</feature>
<evidence type="ECO:0000256" key="1">
    <source>
        <dbReference type="ARBA" id="ARBA00007435"/>
    </source>
</evidence>
<dbReference type="PROSITE" id="PS50164">
    <property type="entry name" value="GIY_YIG"/>
    <property type="match status" value="1"/>
</dbReference>
<comment type="similarity">
    <text evidence="1">Belongs to the UPF0213 family.</text>
</comment>
<dbReference type="Proteomes" id="UP001500738">
    <property type="component" value="Unassembled WGS sequence"/>
</dbReference>
<evidence type="ECO:0000256" key="2">
    <source>
        <dbReference type="SAM" id="MobiDB-lite"/>
    </source>
</evidence>
<protein>
    <recommendedName>
        <fullName evidence="3">GIY-YIG domain-containing protein</fullName>
    </recommendedName>
</protein>
<dbReference type="Gene3D" id="3.40.1440.10">
    <property type="entry name" value="GIY-YIG endonuclease"/>
    <property type="match status" value="1"/>
</dbReference>
<proteinExistence type="inferred from homology"/>
<reference evidence="4 5" key="1">
    <citation type="journal article" date="2019" name="Int. J. Syst. Evol. Microbiol.">
        <title>The Global Catalogue of Microorganisms (GCM) 10K type strain sequencing project: providing services to taxonomists for standard genome sequencing and annotation.</title>
        <authorList>
            <consortium name="The Broad Institute Genomics Platform"/>
            <consortium name="The Broad Institute Genome Sequencing Center for Infectious Disease"/>
            <person name="Wu L."/>
            <person name="Ma J."/>
        </authorList>
    </citation>
    <scope>NUCLEOTIDE SEQUENCE [LARGE SCALE GENOMIC DNA]</scope>
    <source>
        <strain evidence="4 5">JCM 15910</strain>
    </source>
</reference>
<sequence length="137" mass="15566">MAFWTYILLCADGLYYTGHTDNLEYRIGLHQSGLIEGFTSSRLPVQLMWSQDFATRYEALDAEMRIKKWSRAKKEALIRGDWQAVHHFAKPPKERPPSPFASSEVEMPTGRARTMGVSTSLDTNGIDMKADQVRGVK</sequence>
<keyword evidence="5" id="KW-1185">Reference proteome</keyword>
<dbReference type="InterPro" id="IPR035901">
    <property type="entry name" value="GIY-YIG_endonuc_sf"/>
</dbReference>
<name>A0ABN1LXP3_9SPHN</name>
<dbReference type="Pfam" id="PF01541">
    <property type="entry name" value="GIY-YIG"/>
    <property type="match status" value="1"/>
</dbReference>